<dbReference type="RefSeq" id="WP_232879070.1">
    <property type="nucleotide sequence ID" value="NZ_JAJSOJ010000075.1"/>
</dbReference>
<dbReference type="Pfam" id="PF13693">
    <property type="entry name" value="HTH_35"/>
    <property type="match status" value="1"/>
</dbReference>
<keyword evidence="3" id="KW-0238">DNA-binding</keyword>
<keyword evidence="4" id="KW-0804">Transcription</keyword>
<evidence type="ECO:0000256" key="2">
    <source>
        <dbReference type="ARBA" id="ARBA00023015"/>
    </source>
</evidence>
<comment type="caution">
    <text evidence="6">The sequence shown here is derived from an EMBL/GenBank/DDBJ whole genome shotgun (WGS) entry which is preliminary data.</text>
</comment>
<dbReference type="EMBL" id="JAJSOJ010000075">
    <property type="protein sequence ID" value="MCE0745426.1"/>
    <property type="molecule type" value="Genomic_DNA"/>
</dbReference>
<evidence type="ECO:0000259" key="5">
    <source>
        <dbReference type="Pfam" id="PF13693"/>
    </source>
</evidence>
<dbReference type="Proteomes" id="UP001521074">
    <property type="component" value="Unassembled WGS sequence"/>
</dbReference>
<evidence type="ECO:0000256" key="1">
    <source>
        <dbReference type="ARBA" id="ARBA00006157"/>
    </source>
</evidence>
<evidence type="ECO:0000313" key="6">
    <source>
        <dbReference type="EMBL" id="MCE0745426.1"/>
    </source>
</evidence>
<dbReference type="SUPFAM" id="SSF47413">
    <property type="entry name" value="lambda repressor-like DNA-binding domains"/>
    <property type="match status" value="1"/>
</dbReference>
<accession>A0ABS8VZP5</accession>
<evidence type="ECO:0000256" key="4">
    <source>
        <dbReference type="ARBA" id="ARBA00023163"/>
    </source>
</evidence>
<dbReference type="InterPro" id="IPR038722">
    <property type="entry name" value="Ner_HTH_dom"/>
</dbReference>
<sequence length="92" mass="9837">AEEIKAALKMRFGSLAAFAVKLGRNEGAVSRAINTPGYSRPVEAEIAKILCKPVHEIWPSRYDVSGEPLSYSVSALSAARRHDGQRANGVAA</sequence>
<keyword evidence="7" id="KW-1185">Reference proteome</keyword>
<feature type="domain" description="Ner winged helix-turn-helix DNA-binding" evidence="5">
    <location>
        <begin position="2"/>
        <end position="69"/>
    </location>
</feature>
<evidence type="ECO:0000256" key="3">
    <source>
        <dbReference type="ARBA" id="ARBA00023125"/>
    </source>
</evidence>
<protein>
    <submittedName>
        <fullName evidence="6">Helix-turn-helix domain-containing protein</fullName>
    </submittedName>
</protein>
<keyword evidence="2" id="KW-0805">Transcription regulation</keyword>
<name>A0ABS8VZP5_9PROT</name>
<reference evidence="6 7" key="1">
    <citation type="submission" date="2021-12" db="EMBL/GenBank/DDBJ databases">
        <title>Genome sequence of Acetobacter sicerae DmPark20a_162.</title>
        <authorList>
            <person name="Chaston J.M."/>
        </authorList>
    </citation>
    <scope>NUCLEOTIDE SEQUENCE [LARGE SCALE GENOMIC DNA]</scope>
    <source>
        <strain evidence="6 7">DmPark20a_162</strain>
    </source>
</reference>
<dbReference type="Gene3D" id="1.10.260.40">
    <property type="entry name" value="lambda repressor-like DNA-binding domains"/>
    <property type="match status" value="1"/>
</dbReference>
<proteinExistence type="inferred from homology"/>
<comment type="similarity">
    <text evidence="1">Belongs to the ner transcriptional regulatory family.</text>
</comment>
<gene>
    <name evidence="6" type="ORF">LWC05_16250</name>
</gene>
<organism evidence="6 7">
    <name type="scientific">Acetobacter sicerae</name>
    <dbReference type="NCBI Taxonomy" id="85325"/>
    <lineage>
        <taxon>Bacteria</taxon>
        <taxon>Pseudomonadati</taxon>
        <taxon>Pseudomonadota</taxon>
        <taxon>Alphaproteobacteria</taxon>
        <taxon>Acetobacterales</taxon>
        <taxon>Acetobacteraceae</taxon>
        <taxon>Acetobacter</taxon>
    </lineage>
</organism>
<dbReference type="InterPro" id="IPR010982">
    <property type="entry name" value="Lambda_DNA-bd_dom_sf"/>
</dbReference>
<evidence type="ECO:0000313" key="7">
    <source>
        <dbReference type="Proteomes" id="UP001521074"/>
    </source>
</evidence>
<feature type="non-terminal residue" evidence="6">
    <location>
        <position position="1"/>
    </location>
</feature>